<reference evidence="2" key="1">
    <citation type="submission" date="2018-02" db="EMBL/GenBank/DDBJ databases">
        <authorList>
            <person name="Cohen D.B."/>
            <person name="Kent A.D."/>
        </authorList>
    </citation>
    <scope>NUCLEOTIDE SEQUENCE</scope>
</reference>
<protein>
    <submittedName>
        <fullName evidence="2">Uncharacterized protein</fullName>
    </submittedName>
</protein>
<dbReference type="EMBL" id="OIVN01006165">
    <property type="protein sequence ID" value="SPD26789.1"/>
    <property type="molecule type" value="Genomic_DNA"/>
</dbReference>
<proteinExistence type="predicted"/>
<sequence>MGTTVLMEKLGLHLTIHDITYVYRLQATGRKQYTLVARNFDRKLVTGLSDSSKGRDEDFLVIMGNWQNPLISCPLVPGEPDKEFTAKKVEFVERKTVEHLLKRPCFIDSGRRPHSAPILLGYEPSYKSFQSGSIVKDSRQAEVTVSRPGRDQEEIIQVVPLTARKEVQVHRLVTPLKDPNFVPSLQSSEAGLPVKQSINIGSVLGALVPQSSETSPPPLLLGFSQGESVMKKRKREQERVDEVGEQQAFPPTEPLKTKSLSKKGKKGRPVDEDDSVVKGKEVWGGQVADAIEKALLLSKDMMIWQGDSSERLVENMKRDSVLAVQGIFEAGSRLLETERFLNQSLDENDQLKDLEKMASTRIQATKSKHKSVEAGLMTAECQKAEDEAQAYYDQGFDEATNSLKSQLTDECNKYFFQGWRMVENLKRDSILAFQRIFEAGSRLLETERLLNQSLDENDRLKDLEKTASARIQATKGKHKSAEASLMTVGRQGWRMAFDKAGVDDASELYDLGPRHQPFQGSSPEECEGGKPLRAQWIPNLMKP</sequence>
<evidence type="ECO:0000313" key="2">
    <source>
        <dbReference type="EMBL" id="SPD26789.1"/>
    </source>
</evidence>
<feature type="region of interest" description="Disordered" evidence="1">
    <location>
        <begin position="209"/>
        <end position="275"/>
    </location>
</feature>
<gene>
    <name evidence="2" type="ORF">FSB_LOCUS54671</name>
</gene>
<evidence type="ECO:0000256" key="1">
    <source>
        <dbReference type="SAM" id="MobiDB-lite"/>
    </source>
</evidence>
<organism evidence="2">
    <name type="scientific">Fagus sylvatica</name>
    <name type="common">Beechnut</name>
    <dbReference type="NCBI Taxonomy" id="28930"/>
    <lineage>
        <taxon>Eukaryota</taxon>
        <taxon>Viridiplantae</taxon>
        <taxon>Streptophyta</taxon>
        <taxon>Embryophyta</taxon>
        <taxon>Tracheophyta</taxon>
        <taxon>Spermatophyta</taxon>
        <taxon>Magnoliopsida</taxon>
        <taxon>eudicotyledons</taxon>
        <taxon>Gunneridae</taxon>
        <taxon>Pentapetalae</taxon>
        <taxon>rosids</taxon>
        <taxon>fabids</taxon>
        <taxon>Fagales</taxon>
        <taxon>Fagaceae</taxon>
        <taxon>Fagus</taxon>
    </lineage>
</organism>
<feature type="region of interest" description="Disordered" evidence="1">
    <location>
        <begin position="515"/>
        <end position="543"/>
    </location>
</feature>
<accession>A0A2N9IRN8</accession>
<dbReference type="AlphaFoldDB" id="A0A2N9IRN8"/>
<name>A0A2N9IRN8_FAGSY</name>